<dbReference type="HOGENOM" id="CLU_2595781_0_0_6"/>
<dbReference type="AlphaFoldDB" id="F3FW93"/>
<protein>
    <submittedName>
        <fullName evidence="1">Pyridoxal-phosphate dependent enzyme family/ornithine cyclodeaminase family protein</fullName>
    </submittedName>
</protein>
<dbReference type="Proteomes" id="UP000004471">
    <property type="component" value="Unassembled WGS sequence"/>
</dbReference>
<dbReference type="PATRIC" id="fig|629262.5.peg.5685"/>
<name>F3FW93_PSESX</name>
<organism evidence="1 2">
    <name type="scientific">Pseudomonas syringae pv. japonica str. M301072</name>
    <dbReference type="NCBI Taxonomy" id="629262"/>
    <lineage>
        <taxon>Bacteria</taxon>
        <taxon>Pseudomonadati</taxon>
        <taxon>Pseudomonadota</taxon>
        <taxon>Gammaproteobacteria</taxon>
        <taxon>Pseudomonadales</taxon>
        <taxon>Pseudomonadaceae</taxon>
        <taxon>Pseudomonas</taxon>
        <taxon>Pseudomonas syringae</taxon>
    </lineage>
</organism>
<comment type="caution">
    <text evidence="1">The sequence shown here is derived from an EMBL/GenBank/DDBJ whole genome shotgun (WGS) entry which is preliminary data.</text>
</comment>
<evidence type="ECO:0000313" key="1">
    <source>
        <dbReference type="EMBL" id="EGH34485.1"/>
    </source>
</evidence>
<proteinExistence type="predicted"/>
<evidence type="ECO:0000313" key="2">
    <source>
        <dbReference type="Proteomes" id="UP000004471"/>
    </source>
</evidence>
<feature type="non-terminal residue" evidence="1">
    <location>
        <position position="1"/>
    </location>
</feature>
<accession>F3FW93</accession>
<gene>
    <name evidence="1" type="ORF">PSYJA_38279</name>
</gene>
<sequence length="79" mass="8797">ESRCGGVRHYCAEPLCTEPVFQPGQLVLNISLRDLGPEVIAQAQQHPRYVEHCLKAQTSPDLAVQHISIARSLPGRWHS</sequence>
<dbReference type="EMBL" id="AEAH01002579">
    <property type="protein sequence ID" value="EGH34485.1"/>
    <property type="molecule type" value="Genomic_DNA"/>
</dbReference>
<reference evidence="1 2" key="1">
    <citation type="journal article" date="2011" name="PLoS Pathog.">
        <title>Dynamic evolution of pathogenicity revealed by sequencing and comparative genomics of 19 Pseudomonas syringae isolates.</title>
        <authorList>
            <person name="Baltrus D.A."/>
            <person name="Nishimura M.T."/>
            <person name="Romanchuk A."/>
            <person name="Chang J.H."/>
            <person name="Mukhtar M.S."/>
            <person name="Cherkis K."/>
            <person name="Roach J."/>
            <person name="Grant S.R."/>
            <person name="Jones C.D."/>
            <person name="Dangl J.L."/>
        </authorList>
    </citation>
    <scope>NUCLEOTIDE SEQUENCE [LARGE SCALE GENOMIC DNA]</scope>
    <source>
        <strain evidence="2">M301072PT</strain>
    </source>
</reference>